<feature type="signal peptide" evidence="2">
    <location>
        <begin position="1"/>
        <end position="18"/>
    </location>
</feature>
<name>A0A2J8PFF7_PANTR</name>
<dbReference type="Proteomes" id="UP000236370">
    <property type="component" value="Unassembled WGS sequence"/>
</dbReference>
<protein>
    <submittedName>
        <fullName evidence="3">ALB isoform 10</fullName>
    </submittedName>
</protein>
<evidence type="ECO:0000313" key="3">
    <source>
        <dbReference type="EMBL" id="PNI82745.1"/>
    </source>
</evidence>
<comment type="caution">
    <text evidence="3">The sequence shown here is derived from an EMBL/GenBank/DDBJ whole genome shotgun (WGS) entry which is preliminary data.</text>
</comment>
<feature type="compositionally biased region" description="Basic and acidic residues" evidence="1">
    <location>
        <begin position="95"/>
        <end position="105"/>
    </location>
</feature>
<dbReference type="EMBL" id="NBAG03000215">
    <property type="protein sequence ID" value="PNI82745.1"/>
    <property type="molecule type" value="Genomic_DNA"/>
</dbReference>
<keyword evidence="2" id="KW-0732">Signal</keyword>
<sequence>MKWVTFISLLFLFSSAYSRGVFRRDAHTYMKLPEDILTFMPQNSFSLLKGIKLLLQNVAKLLIKLPACCQSSMNFGMKGRLRLPNRDSSVPVSKNLEKELSKHGQ</sequence>
<feature type="region of interest" description="Disordered" evidence="1">
    <location>
        <begin position="83"/>
        <end position="105"/>
    </location>
</feature>
<reference evidence="3 4" key="1">
    <citation type="submission" date="2017-12" db="EMBL/GenBank/DDBJ databases">
        <title>High-resolution comparative analysis of great ape genomes.</title>
        <authorList>
            <person name="Pollen A."/>
            <person name="Hastie A."/>
            <person name="Hormozdiari F."/>
            <person name="Dougherty M."/>
            <person name="Liu R."/>
            <person name="Chaisson M."/>
            <person name="Hoppe E."/>
            <person name="Hill C."/>
            <person name="Pang A."/>
            <person name="Hillier L."/>
            <person name="Baker C."/>
            <person name="Armstrong J."/>
            <person name="Shendure J."/>
            <person name="Paten B."/>
            <person name="Wilson R."/>
            <person name="Chao H."/>
            <person name="Schneider V."/>
            <person name="Ventura M."/>
            <person name="Kronenberg Z."/>
            <person name="Murali S."/>
            <person name="Gordon D."/>
            <person name="Cantsilieris S."/>
            <person name="Munson K."/>
            <person name="Nelson B."/>
            <person name="Raja A."/>
            <person name="Underwood J."/>
            <person name="Diekhans M."/>
            <person name="Fiddes I."/>
            <person name="Haussler D."/>
            <person name="Eichler E."/>
        </authorList>
    </citation>
    <scope>NUCLEOTIDE SEQUENCE [LARGE SCALE GENOMIC DNA]</scope>
    <source>
        <strain evidence="3">Yerkes chimp pedigree #C0471</strain>
    </source>
</reference>
<proteinExistence type="predicted"/>
<organism evidence="3 4">
    <name type="scientific">Pan troglodytes</name>
    <name type="common">Chimpanzee</name>
    <dbReference type="NCBI Taxonomy" id="9598"/>
    <lineage>
        <taxon>Eukaryota</taxon>
        <taxon>Metazoa</taxon>
        <taxon>Chordata</taxon>
        <taxon>Craniata</taxon>
        <taxon>Vertebrata</taxon>
        <taxon>Euteleostomi</taxon>
        <taxon>Mammalia</taxon>
        <taxon>Eutheria</taxon>
        <taxon>Euarchontoglires</taxon>
        <taxon>Primates</taxon>
        <taxon>Haplorrhini</taxon>
        <taxon>Catarrhini</taxon>
        <taxon>Hominidae</taxon>
        <taxon>Pan</taxon>
    </lineage>
</organism>
<evidence type="ECO:0000256" key="1">
    <source>
        <dbReference type="SAM" id="MobiDB-lite"/>
    </source>
</evidence>
<gene>
    <name evidence="3" type="ORF">CK820_G0003467</name>
</gene>
<dbReference type="AlphaFoldDB" id="A0A2J8PFF7"/>
<feature type="chain" id="PRO_5014355059" evidence="2">
    <location>
        <begin position="19"/>
        <end position="105"/>
    </location>
</feature>
<evidence type="ECO:0000313" key="4">
    <source>
        <dbReference type="Proteomes" id="UP000236370"/>
    </source>
</evidence>
<evidence type="ECO:0000256" key="2">
    <source>
        <dbReference type="SAM" id="SignalP"/>
    </source>
</evidence>
<accession>A0A2J8PFF7</accession>